<dbReference type="InterPro" id="IPR043519">
    <property type="entry name" value="NT_sf"/>
</dbReference>
<evidence type="ECO:0000313" key="2">
    <source>
        <dbReference type="Proteomes" id="UP000219546"/>
    </source>
</evidence>
<dbReference type="EMBL" id="OAOP01000004">
    <property type="protein sequence ID" value="SNX70453.1"/>
    <property type="molecule type" value="Genomic_DNA"/>
</dbReference>
<dbReference type="AlphaFoldDB" id="A0A285CU24"/>
<dbReference type="Proteomes" id="UP000219546">
    <property type="component" value="Unassembled WGS sequence"/>
</dbReference>
<sequence>MKFIYKLIEDLQSSGLSYSIGGSGLLNSLGFSVQMGDWDVFVDGEKNKVMDALKNWEIEERTVDSHPLFKSEFLLGVKDAESKPIEIIGYFKIKTEEGLIPLPSVVHHRWENLNIGHPVIWFVAYSLMGRIEKASILRQYLVNHPPNDEWIEFYLRMPIPEELKRILLDLSN</sequence>
<organism evidence="1 2">
    <name type="scientific">Bacillus oleivorans</name>
    <dbReference type="NCBI Taxonomy" id="1448271"/>
    <lineage>
        <taxon>Bacteria</taxon>
        <taxon>Bacillati</taxon>
        <taxon>Bacillota</taxon>
        <taxon>Bacilli</taxon>
        <taxon>Bacillales</taxon>
        <taxon>Bacillaceae</taxon>
        <taxon>Bacillus</taxon>
    </lineage>
</organism>
<dbReference type="OrthoDB" id="2663421at2"/>
<accession>A0A285CU24</accession>
<dbReference type="Gene3D" id="3.30.460.40">
    <property type="match status" value="1"/>
</dbReference>
<dbReference type="RefSeq" id="WP_097158531.1">
    <property type="nucleotide sequence ID" value="NZ_JBEPMQ010000010.1"/>
</dbReference>
<name>A0A285CU24_9BACI</name>
<keyword evidence="2" id="KW-1185">Reference proteome</keyword>
<proteinExistence type="predicted"/>
<reference evidence="1 2" key="1">
    <citation type="submission" date="2017-08" db="EMBL/GenBank/DDBJ databases">
        <authorList>
            <person name="de Groot N.N."/>
        </authorList>
    </citation>
    <scope>NUCLEOTIDE SEQUENCE [LARGE SCALE GENOMIC DNA]</scope>
    <source>
        <strain evidence="1 2">JC228</strain>
    </source>
</reference>
<protein>
    <submittedName>
        <fullName evidence="1">Uncharacterized protein</fullName>
    </submittedName>
</protein>
<dbReference type="SUPFAM" id="SSF81301">
    <property type="entry name" value="Nucleotidyltransferase"/>
    <property type="match status" value="1"/>
</dbReference>
<gene>
    <name evidence="1" type="ORF">SAMN05877753_104126</name>
</gene>
<evidence type="ECO:0000313" key="1">
    <source>
        <dbReference type="EMBL" id="SNX70453.1"/>
    </source>
</evidence>